<evidence type="ECO:0000256" key="1">
    <source>
        <dbReference type="SAM" id="SignalP"/>
    </source>
</evidence>
<dbReference type="RefSeq" id="WP_018968477.1">
    <property type="nucleotide sequence ID" value="NZ_KB899231.1"/>
</dbReference>
<evidence type="ECO:0000313" key="3">
    <source>
        <dbReference type="Proteomes" id="UP000027442"/>
    </source>
</evidence>
<dbReference type="EMBL" id="JNGW01000093">
    <property type="protein sequence ID" value="KDR51792.1"/>
    <property type="molecule type" value="Genomic_DNA"/>
</dbReference>
<protein>
    <submittedName>
        <fullName evidence="2">Uncharacterized protein</fullName>
    </submittedName>
</protein>
<feature type="signal peptide" evidence="1">
    <location>
        <begin position="1"/>
        <end position="21"/>
    </location>
</feature>
<feature type="chain" id="PRO_5001665271" evidence="1">
    <location>
        <begin position="22"/>
        <end position="280"/>
    </location>
</feature>
<dbReference type="eggNOG" id="ENOG5030NFT">
    <property type="taxonomic scope" value="Bacteria"/>
</dbReference>
<dbReference type="PROSITE" id="PS51257">
    <property type="entry name" value="PROKAR_LIPOPROTEIN"/>
    <property type="match status" value="1"/>
</dbReference>
<keyword evidence="3" id="KW-1185">Reference proteome</keyword>
<dbReference type="PATRIC" id="fig|1122985.7.peg.2220"/>
<dbReference type="HOGENOM" id="CLU_993425_0_0_10"/>
<reference evidence="2 3" key="1">
    <citation type="submission" date="2013-08" db="EMBL/GenBank/DDBJ databases">
        <authorList>
            <person name="Weinstock G."/>
            <person name="Sodergren E."/>
            <person name="Wylie T."/>
            <person name="Fulton L."/>
            <person name="Fulton R."/>
            <person name="Fronick C."/>
            <person name="O'Laughlin M."/>
            <person name="Godfrey J."/>
            <person name="Miner T."/>
            <person name="Herter B."/>
            <person name="Appelbaum E."/>
            <person name="Cordes M."/>
            <person name="Lek S."/>
            <person name="Wollam A."/>
            <person name="Pepin K.H."/>
            <person name="Palsikar V.B."/>
            <person name="Mitreva M."/>
            <person name="Wilson R.K."/>
        </authorList>
    </citation>
    <scope>NUCLEOTIDE SEQUENCE [LARGE SCALE GENOMIC DNA]</scope>
    <source>
        <strain evidence="2 3">ATCC 15930</strain>
    </source>
</reference>
<keyword evidence="1" id="KW-0732">Signal</keyword>
<dbReference type="Proteomes" id="UP000027442">
    <property type="component" value="Unassembled WGS sequence"/>
</dbReference>
<comment type="caution">
    <text evidence="2">The sequence shown here is derived from an EMBL/GenBank/DDBJ whole genome shotgun (WGS) entry which is preliminary data.</text>
</comment>
<gene>
    <name evidence="2" type="ORF">HMPREF1991_02142</name>
</gene>
<name>A0A069QGJ4_HOYLO</name>
<accession>A0A069QGJ4</accession>
<proteinExistence type="predicted"/>
<sequence>MKTKYVYFIVLALAISACSHIEDNDFIEGTSYILTARKCNYAWAFNAYIKKFSDEWGNYTRISPFKKDTTIKTSDFVLGFTTCNVDIKDMKKHPYRGDYQEEYKKYGGNMFIDYPPFNALSYMTENMADEKDPVIETRLRQQLESSKTRTANSDLPTTVLIRVDYRLTWLKDIKITCSAEIAGRAAGQSLIDLFVVQGYYEHHNFIVTSNKNVITDKARIKGISLSQYLSYKPMAPAEIFLRFKEGVNVSAPVTAQFTVELITGEDKSIKTTAAAVKFVP</sequence>
<organism evidence="2 3">
    <name type="scientific">Hoylesella loescheii DSM 19665 = JCM 12249 = ATCC 15930</name>
    <dbReference type="NCBI Taxonomy" id="1122985"/>
    <lineage>
        <taxon>Bacteria</taxon>
        <taxon>Pseudomonadati</taxon>
        <taxon>Bacteroidota</taxon>
        <taxon>Bacteroidia</taxon>
        <taxon>Bacteroidales</taxon>
        <taxon>Prevotellaceae</taxon>
        <taxon>Hoylesella</taxon>
    </lineage>
</organism>
<evidence type="ECO:0000313" key="2">
    <source>
        <dbReference type="EMBL" id="KDR51792.1"/>
    </source>
</evidence>
<dbReference type="AlphaFoldDB" id="A0A069QGJ4"/>